<dbReference type="PANTHER" id="PTHR43289:SF34">
    <property type="entry name" value="SERINE_THREONINE-PROTEIN KINASE YBDM-RELATED"/>
    <property type="match status" value="1"/>
</dbReference>
<dbReference type="NCBIfam" id="NF033483">
    <property type="entry name" value="PknB_PASTA_kin"/>
    <property type="match status" value="1"/>
</dbReference>
<dbReference type="InterPro" id="IPR008271">
    <property type="entry name" value="Ser/Thr_kinase_AS"/>
</dbReference>
<dbReference type="InterPro" id="IPR005543">
    <property type="entry name" value="PASTA_dom"/>
</dbReference>
<dbReference type="Gene3D" id="1.10.510.10">
    <property type="entry name" value="Transferase(Phosphotransferase) domain 1"/>
    <property type="match status" value="1"/>
</dbReference>
<evidence type="ECO:0000256" key="3">
    <source>
        <dbReference type="ARBA" id="ARBA00022679"/>
    </source>
</evidence>
<feature type="compositionally biased region" description="Acidic residues" evidence="10">
    <location>
        <begin position="304"/>
        <end position="344"/>
    </location>
</feature>
<dbReference type="CDD" id="cd06577">
    <property type="entry name" value="PASTA_pknB"/>
    <property type="match status" value="4"/>
</dbReference>
<dbReference type="EC" id="2.7.11.1" evidence="1"/>
<keyword evidence="11" id="KW-1133">Transmembrane helix</keyword>
<evidence type="ECO:0000256" key="4">
    <source>
        <dbReference type="ARBA" id="ARBA00022741"/>
    </source>
</evidence>
<feature type="domain" description="PASTA" evidence="13">
    <location>
        <begin position="538"/>
        <end position="605"/>
    </location>
</feature>
<evidence type="ECO:0000256" key="10">
    <source>
        <dbReference type="SAM" id="MobiDB-lite"/>
    </source>
</evidence>
<evidence type="ECO:0000256" key="8">
    <source>
        <dbReference type="ARBA" id="ARBA00048679"/>
    </source>
</evidence>
<feature type="region of interest" description="Disordered" evidence="10">
    <location>
        <begin position="300"/>
        <end position="351"/>
    </location>
</feature>
<dbReference type="RefSeq" id="WP_117649344.1">
    <property type="nucleotide sequence ID" value="NZ_QSQQ01000004.1"/>
</dbReference>
<keyword evidence="11" id="KW-0472">Membrane</keyword>
<dbReference type="PROSITE" id="PS00108">
    <property type="entry name" value="PROTEIN_KINASE_ST"/>
    <property type="match status" value="1"/>
</dbReference>
<organism evidence="14 15">
    <name type="scientific">Dorea formicigenerans</name>
    <dbReference type="NCBI Taxonomy" id="39486"/>
    <lineage>
        <taxon>Bacteria</taxon>
        <taxon>Bacillati</taxon>
        <taxon>Bacillota</taxon>
        <taxon>Clostridia</taxon>
        <taxon>Lachnospirales</taxon>
        <taxon>Lachnospiraceae</taxon>
        <taxon>Dorea</taxon>
    </lineage>
</organism>
<dbReference type="CDD" id="cd14014">
    <property type="entry name" value="STKc_PknB_like"/>
    <property type="match status" value="1"/>
</dbReference>
<evidence type="ECO:0000259" key="12">
    <source>
        <dbReference type="PROSITE" id="PS50011"/>
    </source>
</evidence>
<evidence type="ECO:0000313" key="14">
    <source>
        <dbReference type="EMBL" id="RGK49474.1"/>
    </source>
</evidence>
<evidence type="ECO:0000256" key="5">
    <source>
        <dbReference type="ARBA" id="ARBA00022777"/>
    </source>
</evidence>
<keyword evidence="2" id="KW-0723">Serine/threonine-protein kinase</keyword>
<evidence type="ECO:0000256" key="2">
    <source>
        <dbReference type="ARBA" id="ARBA00022527"/>
    </source>
</evidence>
<keyword evidence="6 9" id="KW-0067">ATP-binding</keyword>
<proteinExistence type="predicted"/>
<evidence type="ECO:0000256" key="1">
    <source>
        <dbReference type="ARBA" id="ARBA00012513"/>
    </source>
</evidence>
<feature type="transmembrane region" description="Helical" evidence="11">
    <location>
        <begin position="363"/>
        <end position="381"/>
    </location>
</feature>
<protein>
    <recommendedName>
        <fullName evidence="1">non-specific serine/threonine protein kinase</fullName>
        <ecNumber evidence="1">2.7.11.1</ecNumber>
    </recommendedName>
</protein>
<dbReference type="SUPFAM" id="SSF56112">
    <property type="entry name" value="Protein kinase-like (PK-like)"/>
    <property type="match status" value="1"/>
</dbReference>
<comment type="catalytic activity">
    <reaction evidence="7">
        <text>L-threonyl-[protein] + ATP = O-phospho-L-threonyl-[protein] + ADP + H(+)</text>
        <dbReference type="Rhea" id="RHEA:46608"/>
        <dbReference type="Rhea" id="RHEA-COMP:11060"/>
        <dbReference type="Rhea" id="RHEA-COMP:11605"/>
        <dbReference type="ChEBI" id="CHEBI:15378"/>
        <dbReference type="ChEBI" id="CHEBI:30013"/>
        <dbReference type="ChEBI" id="CHEBI:30616"/>
        <dbReference type="ChEBI" id="CHEBI:61977"/>
        <dbReference type="ChEBI" id="CHEBI:456216"/>
        <dbReference type="EC" id="2.7.11.1"/>
    </reaction>
</comment>
<dbReference type="InterPro" id="IPR000719">
    <property type="entry name" value="Prot_kinase_dom"/>
</dbReference>
<feature type="region of interest" description="Disordered" evidence="10">
    <location>
        <begin position="653"/>
        <end position="702"/>
    </location>
</feature>
<dbReference type="SUPFAM" id="SSF54184">
    <property type="entry name" value="Penicillin-binding protein 2x (pbp-2x), c-terminal domain"/>
    <property type="match status" value="1"/>
</dbReference>
<keyword evidence="4 9" id="KW-0547">Nucleotide-binding</keyword>
<dbReference type="Pfam" id="PF00069">
    <property type="entry name" value="Pkinase"/>
    <property type="match status" value="1"/>
</dbReference>
<dbReference type="PANTHER" id="PTHR43289">
    <property type="entry name" value="MITOGEN-ACTIVATED PROTEIN KINASE KINASE KINASE 20-RELATED"/>
    <property type="match status" value="1"/>
</dbReference>
<feature type="compositionally biased region" description="Basic and acidic residues" evidence="10">
    <location>
        <begin position="543"/>
        <end position="556"/>
    </location>
</feature>
<evidence type="ECO:0000256" key="11">
    <source>
        <dbReference type="SAM" id="Phobius"/>
    </source>
</evidence>
<dbReference type="SMART" id="SM00740">
    <property type="entry name" value="PASTA"/>
    <property type="match status" value="4"/>
</dbReference>
<feature type="compositionally biased region" description="Polar residues" evidence="10">
    <location>
        <begin position="653"/>
        <end position="668"/>
    </location>
</feature>
<dbReference type="InterPro" id="IPR017441">
    <property type="entry name" value="Protein_kinase_ATP_BS"/>
</dbReference>
<dbReference type="InterPro" id="IPR011009">
    <property type="entry name" value="Kinase-like_dom_sf"/>
</dbReference>
<evidence type="ECO:0000313" key="15">
    <source>
        <dbReference type="Proteomes" id="UP000261208"/>
    </source>
</evidence>
<accession>A0A3E4MIZ2</accession>
<dbReference type="EMBL" id="QSQQ01000004">
    <property type="protein sequence ID" value="RGK49474.1"/>
    <property type="molecule type" value="Genomic_DNA"/>
</dbReference>
<keyword evidence="5 14" id="KW-0418">Kinase</keyword>
<sequence length="702" mass="75881">MVKDGIVLGKRYEVLSKIGAGGMADVYKGKDTMLNRYVAIKVLKKEYREDENFVRKFHSEAQAAAGLLNPNIVNVYDVGEDRGLYYMVMELVEGITLKEYIEKKGKLSHKEVISIAIQMCNGIGAAHAAGIVHRDIKPQNVMISRDGKVKVTDFGIAKAVSSNTISSNAMGSVHYTSPEQARGGYSDAKSDIYSIGITLYEMVTGRVPFDGESTVEVAMKHLQQEITPPSEYAPDIPYSLEQIILKCTQKNSERRYASTADLTRDLKRSMMDPDGDFVVIPPLRNADTVIITDDELDDIRSSYDDYDDDDDYGDDDYDGADDYDDDYGDDRYDDDDEEYDDDDYDGRKGTEEVNPRMNKVMKILMIVVALIIAFILIFAVGKAAGIFKSIGSGTTTEDSSDKDTVKVPDIVGMTEEEATKALKDKKLGIKVDSREDSEKYEAGTVSEQKTKVGTKVKKHSTVHVVVSSALIGKEIIVPDVSGMSEDEAQGKLTDAGFKPISEFQYDDNVAEGNVISTTPAANSKAAKDTQIKMIVSKGAQKKTVPDVRGKSEADARSEIQAAGLTVGSTSTQHDDSVAKGNVISQSVTPGKKVSAGTAVNLVLSSGSDKVSIQNFAGKDEEELLSWASQNGLNASKQKDEYSSNYEEGTIISMSPASGSVSKGSTITYVLSRGPKPSDNTNTGGNTDNGNSGSGSGSDSGQQ</sequence>
<reference evidence="14 15" key="1">
    <citation type="submission" date="2018-08" db="EMBL/GenBank/DDBJ databases">
        <title>A genome reference for cultivated species of the human gut microbiota.</title>
        <authorList>
            <person name="Zou Y."/>
            <person name="Xue W."/>
            <person name="Luo G."/>
        </authorList>
    </citation>
    <scope>NUCLEOTIDE SEQUENCE [LARGE SCALE GENOMIC DNA]</scope>
    <source>
        <strain evidence="14 15">TF11-11</strain>
    </source>
</reference>
<keyword evidence="3" id="KW-0808">Transferase</keyword>
<comment type="caution">
    <text evidence="14">The sequence shown here is derived from an EMBL/GenBank/DDBJ whole genome shotgun (WGS) entry which is preliminary data.</text>
</comment>
<dbReference type="PROSITE" id="PS00107">
    <property type="entry name" value="PROTEIN_KINASE_ATP"/>
    <property type="match status" value="1"/>
</dbReference>
<feature type="region of interest" description="Disordered" evidence="10">
    <location>
        <begin position="537"/>
        <end position="556"/>
    </location>
</feature>
<feature type="domain" description="Protein kinase" evidence="12">
    <location>
        <begin position="12"/>
        <end position="271"/>
    </location>
</feature>
<keyword evidence="11" id="KW-0812">Transmembrane</keyword>
<dbReference type="FunFam" id="3.30.200.20:FF:000035">
    <property type="entry name" value="Serine/threonine protein kinase Stk1"/>
    <property type="match status" value="1"/>
</dbReference>
<evidence type="ECO:0000259" key="13">
    <source>
        <dbReference type="PROSITE" id="PS51178"/>
    </source>
</evidence>
<gene>
    <name evidence="14" type="primary">pknB</name>
    <name evidence="14" type="ORF">DXD10_04880</name>
</gene>
<evidence type="ECO:0000256" key="6">
    <source>
        <dbReference type="ARBA" id="ARBA00022840"/>
    </source>
</evidence>
<dbReference type="FunFam" id="1.10.510.10:FF:000021">
    <property type="entry name" value="Serine/threonine protein kinase"/>
    <property type="match status" value="1"/>
</dbReference>
<feature type="domain" description="PASTA" evidence="13">
    <location>
        <begin position="472"/>
        <end position="537"/>
    </location>
</feature>
<dbReference type="AlphaFoldDB" id="A0A3E4MIZ2"/>
<dbReference type="GO" id="GO:0004674">
    <property type="term" value="F:protein serine/threonine kinase activity"/>
    <property type="evidence" value="ECO:0007669"/>
    <property type="project" value="UniProtKB-KW"/>
</dbReference>
<dbReference type="Pfam" id="PF03793">
    <property type="entry name" value="PASTA"/>
    <property type="match status" value="4"/>
</dbReference>
<dbReference type="SMART" id="SM00220">
    <property type="entry name" value="S_TKc"/>
    <property type="match status" value="1"/>
</dbReference>
<dbReference type="PROSITE" id="PS50011">
    <property type="entry name" value="PROTEIN_KINASE_DOM"/>
    <property type="match status" value="1"/>
</dbReference>
<name>A0A3E4MIZ2_9FIRM</name>
<evidence type="ECO:0000256" key="9">
    <source>
        <dbReference type="PROSITE-ProRule" id="PRU10141"/>
    </source>
</evidence>
<dbReference type="Gene3D" id="3.30.200.20">
    <property type="entry name" value="Phosphorylase Kinase, domain 1"/>
    <property type="match status" value="1"/>
</dbReference>
<feature type="domain" description="PASTA" evidence="13">
    <location>
        <begin position="401"/>
        <end position="468"/>
    </location>
</feature>
<dbReference type="Proteomes" id="UP000261208">
    <property type="component" value="Unassembled WGS sequence"/>
</dbReference>
<feature type="domain" description="PASTA" evidence="13">
    <location>
        <begin position="606"/>
        <end position="672"/>
    </location>
</feature>
<feature type="compositionally biased region" description="Gly residues" evidence="10">
    <location>
        <begin position="691"/>
        <end position="702"/>
    </location>
</feature>
<feature type="binding site" evidence="9">
    <location>
        <position position="41"/>
    </location>
    <ligand>
        <name>ATP</name>
        <dbReference type="ChEBI" id="CHEBI:30616"/>
    </ligand>
</feature>
<feature type="compositionally biased region" description="Low complexity" evidence="10">
    <location>
        <begin position="677"/>
        <end position="690"/>
    </location>
</feature>
<comment type="catalytic activity">
    <reaction evidence="8">
        <text>L-seryl-[protein] + ATP = O-phospho-L-seryl-[protein] + ADP + H(+)</text>
        <dbReference type="Rhea" id="RHEA:17989"/>
        <dbReference type="Rhea" id="RHEA-COMP:9863"/>
        <dbReference type="Rhea" id="RHEA-COMP:11604"/>
        <dbReference type="ChEBI" id="CHEBI:15378"/>
        <dbReference type="ChEBI" id="CHEBI:29999"/>
        <dbReference type="ChEBI" id="CHEBI:30616"/>
        <dbReference type="ChEBI" id="CHEBI:83421"/>
        <dbReference type="ChEBI" id="CHEBI:456216"/>
        <dbReference type="EC" id="2.7.11.1"/>
    </reaction>
</comment>
<dbReference type="PROSITE" id="PS51178">
    <property type="entry name" value="PASTA"/>
    <property type="match status" value="4"/>
</dbReference>
<evidence type="ECO:0000256" key="7">
    <source>
        <dbReference type="ARBA" id="ARBA00047899"/>
    </source>
</evidence>
<dbReference type="Gene3D" id="3.30.10.20">
    <property type="match status" value="4"/>
</dbReference>
<dbReference type="GO" id="GO:0005524">
    <property type="term" value="F:ATP binding"/>
    <property type="evidence" value="ECO:0007669"/>
    <property type="project" value="UniProtKB-UniRule"/>
</dbReference>